<dbReference type="EMBL" id="DVHC01000057">
    <property type="protein sequence ID" value="HIR59513.1"/>
    <property type="molecule type" value="Genomic_DNA"/>
</dbReference>
<protein>
    <submittedName>
        <fullName evidence="1">Uncharacterized protein</fullName>
    </submittedName>
</protein>
<dbReference type="Proteomes" id="UP000824232">
    <property type="component" value="Unassembled WGS sequence"/>
</dbReference>
<proteinExistence type="predicted"/>
<comment type="caution">
    <text evidence="1">The sequence shown here is derived from an EMBL/GenBank/DDBJ whole genome shotgun (WGS) entry which is preliminary data.</text>
</comment>
<sequence>MKKNYQVVFNSGNKLNCAVASGTNTNTYVSGDNTWNKKPLSYTYDEINYDNLKDTTQNVNKGTVDVGKKYKGTVTIEEGSSVDDETAFLEELNLNGVTWKVEDESISKIENGKIIG</sequence>
<evidence type="ECO:0000313" key="1">
    <source>
        <dbReference type="EMBL" id="HIR59513.1"/>
    </source>
</evidence>
<gene>
    <name evidence="1" type="ORF">IAB38_05620</name>
</gene>
<accession>A0A9D1J3K0</accession>
<reference evidence="1" key="2">
    <citation type="journal article" date="2021" name="PeerJ">
        <title>Extensive microbial diversity within the chicken gut microbiome revealed by metagenomics and culture.</title>
        <authorList>
            <person name="Gilroy R."/>
            <person name="Ravi A."/>
            <person name="Getino M."/>
            <person name="Pursley I."/>
            <person name="Horton D.L."/>
            <person name="Alikhan N.F."/>
            <person name="Baker D."/>
            <person name="Gharbi K."/>
            <person name="Hall N."/>
            <person name="Watson M."/>
            <person name="Adriaenssens E.M."/>
            <person name="Foster-Nyarko E."/>
            <person name="Jarju S."/>
            <person name="Secka A."/>
            <person name="Antonio M."/>
            <person name="Oren A."/>
            <person name="Chaudhuri R.R."/>
            <person name="La Ragione R."/>
            <person name="Hildebrand F."/>
            <person name="Pallen M.J."/>
        </authorList>
    </citation>
    <scope>NUCLEOTIDE SEQUENCE</scope>
    <source>
        <strain evidence="1">CHK184-20233</strain>
    </source>
</reference>
<reference evidence="1" key="1">
    <citation type="submission" date="2020-10" db="EMBL/GenBank/DDBJ databases">
        <authorList>
            <person name="Gilroy R."/>
        </authorList>
    </citation>
    <scope>NUCLEOTIDE SEQUENCE</scope>
    <source>
        <strain evidence="1">CHK184-20233</strain>
    </source>
</reference>
<name>A0A9D1J3K0_9FIRM</name>
<evidence type="ECO:0000313" key="2">
    <source>
        <dbReference type="Proteomes" id="UP000824232"/>
    </source>
</evidence>
<organism evidence="1 2">
    <name type="scientific">Candidatus Onthousia excrementipullorum</name>
    <dbReference type="NCBI Taxonomy" id="2840884"/>
    <lineage>
        <taxon>Bacteria</taxon>
        <taxon>Bacillati</taxon>
        <taxon>Bacillota</taxon>
        <taxon>Bacilli</taxon>
        <taxon>Candidatus Onthousia</taxon>
    </lineage>
</organism>
<dbReference type="AlphaFoldDB" id="A0A9D1J3K0"/>